<gene>
    <name evidence="11" type="primary">arsB</name>
    <name evidence="11" type="ORF">EPI11_08265</name>
</gene>
<evidence type="ECO:0000256" key="9">
    <source>
        <dbReference type="PIRNR" id="PIRNR005508"/>
    </source>
</evidence>
<feature type="transmembrane region" description="Helical" evidence="10">
    <location>
        <begin position="147"/>
        <end position="169"/>
    </location>
</feature>
<evidence type="ECO:0000313" key="11">
    <source>
        <dbReference type="EMBL" id="RWX01006.1"/>
    </source>
</evidence>
<evidence type="ECO:0000256" key="7">
    <source>
        <dbReference type="ARBA" id="ARBA00022989"/>
    </source>
</evidence>
<dbReference type="InterPro" id="IPR038770">
    <property type="entry name" value="Na+/solute_symporter_sf"/>
</dbReference>
<evidence type="ECO:0000256" key="2">
    <source>
        <dbReference type="ARBA" id="ARBA00010110"/>
    </source>
</evidence>
<dbReference type="GO" id="GO:0015104">
    <property type="term" value="F:antimonite transmembrane transporter activity"/>
    <property type="evidence" value="ECO:0007669"/>
    <property type="project" value="TreeGrafter"/>
</dbReference>
<dbReference type="RefSeq" id="WP_128389486.1">
    <property type="nucleotide sequence ID" value="NZ_SBII01000004.1"/>
</dbReference>
<comment type="subcellular location">
    <subcellularLocation>
        <location evidence="1 9">Cell membrane</location>
        <topology evidence="1 9">Multi-pass membrane protein</topology>
    </subcellularLocation>
</comment>
<feature type="transmembrane region" description="Helical" evidence="10">
    <location>
        <begin position="44"/>
        <end position="66"/>
    </location>
</feature>
<proteinExistence type="inferred from homology"/>
<organism evidence="11 12">
    <name type="scientific">Flavobacterium cerinum</name>
    <dbReference type="NCBI Taxonomy" id="2502784"/>
    <lineage>
        <taxon>Bacteria</taxon>
        <taxon>Pseudomonadati</taxon>
        <taxon>Bacteroidota</taxon>
        <taxon>Flavobacteriia</taxon>
        <taxon>Flavobacteriales</taxon>
        <taxon>Flavobacteriaceae</taxon>
        <taxon>Flavobacterium</taxon>
    </lineage>
</organism>
<dbReference type="PANTHER" id="PTHR43057">
    <property type="entry name" value="ARSENITE EFFLUX TRANSPORTER"/>
    <property type="match status" value="1"/>
</dbReference>
<protein>
    <submittedName>
        <fullName evidence="11">ACR3 family arsenite efflux transporter</fullName>
    </submittedName>
</protein>
<name>A0A3S3QSU7_9FLAO</name>
<dbReference type="GO" id="GO:0015105">
    <property type="term" value="F:arsenite transmembrane transporter activity"/>
    <property type="evidence" value="ECO:0007669"/>
    <property type="project" value="TreeGrafter"/>
</dbReference>
<feature type="transmembrane region" description="Helical" evidence="10">
    <location>
        <begin position="194"/>
        <end position="213"/>
    </location>
</feature>
<evidence type="ECO:0000256" key="3">
    <source>
        <dbReference type="ARBA" id="ARBA00022448"/>
    </source>
</evidence>
<dbReference type="AlphaFoldDB" id="A0A3S3QSU7"/>
<evidence type="ECO:0000256" key="10">
    <source>
        <dbReference type="SAM" id="Phobius"/>
    </source>
</evidence>
<feature type="transmembrane region" description="Helical" evidence="10">
    <location>
        <begin position="322"/>
        <end position="345"/>
    </location>
</feature>
<sequence>MNNCAPALNRKRLGFLDRYLTLWIFLAMIAGIAIGSIVPASAVFINSFSVGATNVPLAIGLILMMYPPLAKVEYSKISEVFRDIKILASSLVLNWIIGPVLMFLLAIMFLSDYPEYMTGLILIGLARCIAMVVVWNDLAEGNREYAAGLIALNSIFQVLLYSMYAYVFITVLPPLFGINGLEVNITILEISKSVGVYLGIPFLAGIVSHYGLIRLKGKDWFQNKFIPFISPVTLIALLFTIIVMFSLKGGLIVKIPLDVIRIAIPLVIYFALMFVVSFFIGKKMGADYSKNTAIAFTATGNNFELAIAVAIGVFGINSGQAFVGVIGPLVEVPALIALVNLAFWLRKKYYTKPAIINSVGLINKK</sequence>
<dbReference type="GO" id="GO:0015297">
    <property type="term" value="F:antiporter activity"/>
    <property type="evidence" value="ECO:0007669"/>
    <property type="project" value="UniProtKB-UniRule"/>
</dbReference>
<dbReference type="GO" id="GO:0046685">
    <property type="term" value="P:response to arsenic-containing substance"/>
    <property type="evidence" value="ECO:0007669"/>
    <property type="project" value="UniProtKB-KW"/>
</dbReference>
<accession>A0A3S3QSU7</accession>
<dbReference type="InterPro" id="IPR002657">
    <property type="entry name" value="BilAc:Na_symport/Acr3"/>
</dbReference>
<dbReference type="OrthoDB" id="9771457at2"/>
<evidence type="ECO:0000256" key="4">
    <source>
        <dbReference type="ARBA" id="ARBA00022475"/>
    </source>
</evidence>
<feature type="transmembrane region" description="Helical" evidence="10">
    <location>
        <begin position="293"/>
        <end position="316"/>
    </location>
</feature>
<dbReference type="FunFam" id="1.20.1530.20:FF:000009">
    <property type="entry name" value="Arsenite transporter, ACR3 family"/>
    <property type="match status" value="1"/>
</dbReference>
<reference evidence="11 12" key="1">
    <citation type="submission" date="2019-01" db="EMBL/GenBank/DDBJ databases">
        <title>Flavobacterium sp. nov.,isolated from freshwater.</title>
        <authorList>
            <person name="Zhang R."/>
            <person name="Du Z.-J."/>
        </authorList>
    </citation>
    <scope>NUCLEOTIDE SEQUENCE [LARGE SCALE GENOMIC DNA]</scope>
    <source>
        <strain evidence="11 12">1E403</strain>
    </source>
</reference>
<dbReference type="InterPro" id="IPR004706">
    <property type="entry name" value="Arsenical-R_Acr3"/>
</dbReference>
<comment type="similarity">
    <text evidence="2 9">Belongs to the arsenical resistance-3 (ACR3) (TC 2.A.59) family.</text>
</comment>
<keyword evidence="12" id="KW-1185">Reference proteome</keyword>
<dbReference type="Proteomes" id="UP000287527">
    <property type="component" value="Unassembled WGS sequence"/>
</dbReference>
<keyword evidence="7 9" id="KW-1133">Transmembrane helix</keyword>
<dbReference type="GO" id="GO:0005886">
    <property type="term" value="C:plasma membrane"/>
    <property type="evidence" value="ECO:0007669"/>
    <property type="project" value="UniProtKB-SubCell"/>
</dbReference>
<evidence type="ECO:0000256" key="6">
    <source>
        <dbReference type="ARBA" id="ARBA00022849"/>
    </source>
</evidence>
<keyword evidence="4 9" id="KW-1003">Cell membrane</keyword>
<feature type="transmembrane region" description="Helical" evidence="10">
    <location>
        <begin position="259"/>
        <end position="281"/>
    </location>
</feature>
<dbReference type="EMBL" id="SBII01000004">
    <property type="protein sequence ID" value="RWX01006.1"/>
    <property type="molecule type" value="Genomic_DNA"/>
</dbReference>
<dbReference type="NCBIfam" id="TIGR00832">
    <property type="entry name" value="acr3"/>
    <property type="match status" value="1"/>
</dbReference>
<dbReference type="Gene3D" id="1.20.1530.20">
    <property type="match status" value="1"/>
</dbReference>
<comment type="caution">
    <text evidence="11">The sequence shown here is derived from an EMBL/GenBank/DDBJ whole genome shotgun (WGS) entry which is preliminary data.</text>
</comment>
<dbReference type="PANTHER" id="PTHR43057:SF1">
    <property type="entry name" value="ARSENICAL-RESISTANCE PROTEIN 3"/>
    <property type="match status" value="1"/>
</dbReference>
<evidence type="ECO:0000256" key="8">
    <source>
        <dbReference type="ARBA" id="ARBA00023136"/>
    </source>
</evidence>
<dbReference type="Pfam" id="PF01758">
    <property type="entry name" value="SBF"/>
    <property type="match status" value="1"/>
</dbReference>
<feature type="transmembrane region" description="Helical" evidence="10">
    <location>
        <begin position="20"/>
        <end position="38"/>
    </location>
</feature>
<evidence type="ECO:0000256" key="5">
    <source>
        <dbReference type="ARBA" id="ARBA00022692"/>
    </source>
</evidence>
<keyword evidence="8 9" id="KW-0472">Membrane</keyword>
<feature type="transmembrane region" description="Helical" evidence="10">
    <location>
        <begin position="86"/>
        <end position="110"/>
    </location>
</feature>
<feature type="transmembrane region" description="Helical" evidence="10">
    <location>
        <begin position="116"/>
        <end position="135"/>
    </location>
</feature>
<evidence type="ECO:0000313" key="12">
    <source>
        <dbReference type="Proteomes" id="UP000287527"/>
    </source>
</evidence>
<keyword evidence="3 9" id="KW-0813">Transport</keyword>
<feature type="transmembrane region" description="Helical" evidence="10">
    <location>
        <begin position="225"/>
        <end position="247"/>
    </location>
</feature>
<keyword evidence="6" id="KW-0059">Arsenical resistance</keyword>
<keyword evidence="5 9" id="KW-0812">Transmembrane</keyword>
<dbReference type="PIRSF" id="PIRSF005508">
    <property type="entry name" value="Acr3"/>
    <property type="match status" value="1"/>
</dbReference>
<evidence type="ECO:0000256" key="1">
    <source>
        <dbReference type="ARBA" id="ARBA00004651"/>
    </source>
</evidence>